<keyword evidence="1" id="KW-0732">Signal</keyword>
<dbReference type="Proteomes" id="UP000315471">
    <property type="component" value="Unassembled WGS sequence"/>
</dbReference>
<feature type="chain" id="PRO_5022768099" evidence="1">
    <location>
        <begin position="31"/>
        <end position="450"/>
    </location>
</feature>
<dbReference type="PANTHER" id="PTHR34512:SF30">
    <property type="entry name" value="OUTER MEMBRANE PROTEIN ASSEMBLY FACTOR BAMB"/>
    <property type="match status" value="1"/>
</dbReference>
<name>A0A5C6DH23_9BACT</name>
<keyword evidence="4" id="KW-1185">Reference proteome</keyword>
<proteinExistence type="predicted"/>
<dbReference type="PANTHER" id="PTHR34512">
    <property type="entry name" value="CELL SURFACE PROTEIN"/>
    <property type="match status" value="1"/>
</dbReference>
<gene>
    <name evidence="3" type="ORF">Q31b_48840</name>
</gene>
<dbReference type="EMBL" id="SJPY01000008">
    <property type="protein sequence ID" value="TWU36603.1"/>
    <property type="molecule type" value="Genomic_DNA"/>
</dbReference>
<feature type="signal peptide" evidence="1">
    <location>
        <begin position="1"/>
        <end position="30"/>
    </location>
</feature>
<organism evidence="3 4">
    <name type="scientific">Novipirellula aureliae</name>
    <dbReference type="NCBI Taxonomy" id="2527966"/>
    <lineage>
        <taxon>Bacteria</taxon>
        <taxon>Pseudomonadati</taxon>
        <taxon>Planctomycetota</taxon>
        <taxon>Planctomycetia</taxon>
        <taxon>Pirellulales</taxon>
        <taxon>Pirellulaceae</taxon>
        <taxon>Novipirellula</taxon>
    </lineage>
</organism>
<dbReference type="InterPro" id="IPR015943">
    <property type="entry name" value="WD40/YVTN_repeat-like_dom_sf"/>
</dbReference>
<evidence type="ECO:0000256" key="1">
    <source>
        <dbReference type="SAM" id="SignalP"/>
    </source>
</evidence>
<dbReference type="SMART" id="SM00564">
    <property type="entry name" value="PQQ"/>
    <property type="match status" value="4"/>
</dbReference>
<dbReference type="InterPro" id="IPR018391">
    <property type="entry name" value="PQQ_b-propeller_rpt"/>
</dbReference>
<feature type="domain" description="Pyrrolo-quinoline quinone repeat" evidence="2">
    <location>
        <begin position="107"/>
        <end position="355"/>
    </location>
</feature>
<evidence type="ECO:0000313" key="3">
    <source>
        <dbReference type="EMBL" id="TWU36603.1"/>
    </source>
</evidence>
<dbReference type="RefSeq" id="WP_231617783.1">
    <property type="nucleotide sequence ID" value="NZ_SJPY01000008.1"/>
</dbReference>
<dbReference type="Pfam" id="PF13360">
    <property type="entry name" value="PQQ_2"/>
    <property type="match status" value="1"/>
</dbReference>
<dbReference type="Gene3D" id="2.130.10.10">
    <property type="entry name" value="YVTN repeat-like/Quinoprotein amine dehydrogenase"/>
    <property type="match status" value="1"/>
</dbReference>
<evidence type="ECO:0000313" key="4">
    <source>
        <dbReference type="Proteomes" id="UP000315471"/>
    </source>
</evidence>
<dbReference type="AlphaFoldDB" id="A0A5C6DH23"/>
<dbReference type="SUPFAM" id="SSF50998">
    <property type="entry name" value="Quinoprotein alcohol dehydrogenase-like"/>
    <property type="match status" value="2"/>
</dbReference>
<dbReference type="InterPro" id="IPR002372">
    <property type="entry name" value="PQQ_rpt_dom"/>
</dbReference>
<comment type="caution">
    <text evidence="3">The sequence shown here is derived from an EMBL/GenBank/DDBJ whole genome shotgun (WGS) entry which is preliminary data.</text>
</comment>
<reference evidence="3 4" key="1">
    <citation type="submission" date="2019-02" db="EMBL/GenBank/DDBJ databases">
        <title>Deep-cultivation of Planctomycetes and their phenomic and genomic characterization uncovers novel biology.</title>
        <authorList>
            <person name="Wiegand S."/>
            <person name="Jogler M."/>
            <person name="Boedeker C."/>
            <person name="Pinto D."/>
            <person name="Vollmers J."/>
            <person name="Rivas-Marin E."/>
            <person name="Kohn T."/>
            <person name="Peeters S.H."/>
            <person name="Heuer A."/>
            <person name="Rast P."/>
            <person name="Oberbeckmann S."/>
            <person name="Bunk B."/>
            <person name="Jeske O."/>
            <person name="Meyerdierks A."/>
            <person name="Storesund J.E."/>
            <person name="Kallscheuer N."/>
            <person name="Luecker S."/>
            <person name="Lage O.M."/>
            <person name="Pohl T."/>
            <person name="Merkel B.J."/>
            <person name="Hornburger P."/>
            <person name="Mueller R.-W."/>
            <person name="Bruemmer F."/>
            <person name="Labrenz M."/>
            <person name="Spormann A.M."/>
            <person name="Op Den Camp H."/>
            <person name="Overmann J."/>
            <person name="Amann R."/>
            <person name="Jetten M.S.M."/>
            <person name="Mascher T."/>
            <person name="Medema M.H."/>
            <person name="Devos D.P."/>
            <person name="Kaster A.-K."/>
            <person name="Ovreas L."/>
            <person name="Rohde M."/>
            <person name="Galperin M.Y."/>
            <person name="Jogler C."/>
        </authorList>
    </citation>
    <scope>NUCLEOTIDE SEQUENCE [LARGE SCALE GENOMIC DNA]</scope>
    <source>
        <strain evidence="3 4">Q31b</strain>
    </source>
</reference>
<sequence length="450" mass="49441" precursor="true">MLLLASRFTNRLLICTLTAIGLTAAPQASAEDWPGWMGTNRDGVYTENGIIEQIPSGGLPVKWRKPIEGGYAGPAVAGGRVFVFDYDRKAGDIVNDPGQRAALQGSERVLAFDQETGELLWKYEYDCPYKISYPAGPRCTPTVEGDRVYLLGSEGDLTCLNTASGERVWSRSFKKDFDAEVPIWGFSGHPLIDGDVLYCQVGGKGQGVVAFDKMSGDVRWKSLDAKVGYAPPSMIEFGGVKQLLIYHPTAVEGLDPTNGKSYWQVPIEPSFDMSISRPMVEGDLMYASGIRTVSVLVKLSSEKPEVKELWRGKRDVSVFTCNSTPIIKDGIIFGTDCNVGSLMAVDTKDGSRLWETFAATKPDEKRFVNHGTAFLTRIAGTDRYFIMSENGDLILANLSKDAYSERGRFSVVKPTSEAFGRSVVWSHPAYANRTAYIRNDEEIVAVDIAQ</sequence>
<accession>A0A5C6DH23</accession>
<evidence type="ECO:0000259" key="2">
    <source>
        <dbReference type="Pfam" id="PF13360"/>
    </source>
</evidence>
<protein>
    <submittedName>
        <fullName evidence="3">Outer membrane biogenesis protein BamB</fullName>
    </submittedName>
</protein>
<dbReference type="InterPro" id="IPR011047">
    <property type="entry name" value="Quinoprotein_ADH-like_sf"/>
</dbReference>